<evidence type="ECO:0000313" key="3">
    <source>
        <dbReference type="Proteomes" id="UP000254889"/>
    </source>
</evidence>
<sequence length="101" mass="10364">MRHLTAVLILTGAFALSGAALARDLTLPKTSSDQLKGACDKAGGTFSQDARGYGCGTDCAGKAGTDCTVFCSADNKCTAQVIGARRPRSVADALTKPKGRR</sequence>
<accession>A0A346A330</accession>
<reference evidence="2 3" key="1">
    <citation type="submission" date="2018-07" db="EMBL/GenBank/DDBJ databases">
        <authorList>
            <person name="Quirk P.G."/>
            <person name="Krulwich T.A."/>
        </authorList>
    </citation>
    <scope>NUCLEOTIDE SEQUENCE [LARGE SCALE GENOMIC DNA]</scope>
    <source>
        <strain evidence="2 3">CC-BB4</strain>
    </source>
</reference>
<dbReference type="Proteomes" id="UP000254889">
    <property type="component" value="Chromosome"/>
</dbReference>
<keyword evidence="3" id="KW-1185">Reference proteome</keyword>
<evidence type="ECO:0000313" key="2">
    <source>
        <dbReference type="EMBL" id="AXK83577.1"/>
    </source>
</evidence>
<name>A0A346A330_9HYPH</name>
<evidence type="ECO:0000256" key="1">
    <source>
        <dbReference type="SAM" id="SignalP"/>
    </source>
</evidence>
<dbReference type="AlphaFoldDB" id="A0A346A330"/>
<dbReference type="EMBL" id="CP031417">
    <property type="protein sequence ID" value="AXK83577.1"/>
    <property type="molecule type" value="Genomic_DNA"/>
</dbReference>
<protein>
    <submittedName>
        <fullName evidence="2">Uncharacterized protein</fullName>
    </submittedName>
</protein>
<dbReference type="OrthoDB" id="9923208at2"/>
<gene>
    <name evidence="2" type="ORF">DW352_25455</name>
</gene>
<feature type="signal peptide" evidence="1">
    <location>
        <begin position="1"/>
        <end position="22"/>
    </location>
</feature>
<keyword evidence="1" id="KW-0732">Signal</keyword>
<dbReference type="RefSeq" id="WP_115693956.1">
    <property type="nucleotide sequence ID" value="NZ_CP031417.1"/>
</dbReference>
<organism evidence="2 3">
    <name type="scientific">Pseudolabrys taiwanensis</name>
    <dbReference type="NCBI Taxonomy" id="331696"/>
    <lineage>
        <taxon>Bacteria</taxon>
        <taxon>Pseudomonadati</taxon>
        <taxon>Pseudomonadota</taxon>
        <taxon>Alphaproteobacteria</taxon>
        <taxon>Hyphomicrobiales</taxon>
        <taxon>Xanthobacteraceae</taxon>
        <taxon>Pseudolabrys</taxon>
    </lineage>
</organism>
<feature type="chain" id="PRO_5016948006" evidence="1">
    <location>
        <begin position="23"/>
        <end position="101"/>
    </location>
</feature>
<proteinExistence type="predicted"/>
<dbReference type="KEGG" id="ptaw:DW352_25455"/>